<dbReference type="AlphaFoldDB" id="A0AAD7Z6J9"/>
<comment type="caution">
    <text evidence="2">The sequence shown here is derived from an EMBL/GenBank/DDBJ whole genome shotgun (WGS) entry which is preliminary data.</text>
</comment>
<proteinExistence type="predicted"/>
<dbReference type="EMBL" id="JASPKZ010010272">
    <property type="protein sequence ID" value="KAJ9574665.1"/>
    <property type="molecule type" value="Genomic_DNA"/>
</dbReference>
<reference evidence="2" key="1">
    <citation type="journal article" date="2023" name="IScience">
        <title>Live-bearing cockroach genome reveals convergent evolutionary mechanisms linked to viviparity in insects and beyond.</title>
        <authorList>
            <person name="Fouks B."/>
            <person name="Harrison M.C."/>
            <person name="Mikhailova A.A."/>
            <person name="Marchal E."/>
            <person name="English S."/>
            <person name="Carruthers M."/>
            <person name="Jennings E.C."/>
            <person name="Chiamaka E.L."/>
            <person name="Frigard R.A."/>
            <person name="Pippel M."/>
            <person name="Attardo G.M."/>
            <person name="Benoit J.B."/>
            <person name="Bornberg-Bauer E."/>
            <person name="Tobe S.S."/>
        </authorList>
    </citation>
    <scope>NUCLEOTIDE SEQUENCE</scope>
    <source>
        <strain evidence="2">Stay&amp;Tobe</strain>
    </source>
</reference>
<dbReference type="SUPFAM" id="SSF81383">
    <property type="entry name" value="F-box domain"/>
    <property type="match status" value="1"/>
</dbReference>
<dbReference type="InterPro" id="IPR032675">
    <property type="entry name" value="LRR_dom_sf"/>
</dbReference>
<sequence length="442" mass="51647">MAWEWLPELVITHIYQYLNLQDRVAASKVCKSWHNAFYAPFLWRTMELHLDRDLLQPLDTELMTLTEEPLVIYLVQIFGHHLHRLELIWSRPLPFSLQYIPCSLQLFAPGAQAQAASQFLRILHSKDIQLKELVLTDWIFSYKWKFRGRLLFKLTRFLRSQKQLQILSLQNACLGHHEASKLLIAAVTGCSSVLHQLNLRGAFREWKDAYTNPKYLESLRQLRALTNIHLDYSALSNEVLYVLSQHGVLTCLHVLVRDSDNRQHVLSNHAWNLLSTTCSNLKVSFSIVNIAHHENLCPFLLPSIPLSNFQLLSGCVWDQSRTRNFRSTVRLLTNFYSGTLETIHLHIKNNREMLDDLLLEMLSKCCRLSHLQYDGVLHNMETVREMCLMLINIKTRFHDLHVKPRILNVTNQQIVRDICNRFTKKLAEQQVHLKIEDSQSVC</sequence>
<evidence type="ECO:0000313" key="3">
    <source>
        <dbReference type="Proteomes" id="UP001233999"/>
    </source>
</evidence>
<dbReference type="PANTHER" id="PTHR20933">
    <property type="entry name" value="F-BOX ONLY PROTEIN 33"/>
    <property type="match status" value="1"/>
</dbReference>
<dbReference type="InterPro" id="IPR036047">
    <property type="entry name" value="F-box-like_dom_sf"/>
</dbReference>
<feature type="domain" description="F-box" evidence="1">
    <location>
        <begin position="1"/>
        <end position="46"/>
    </location>
</feature>
<dbReference type="Proteomes" id="UP001233999">
    <property type="component" value="Unassembled WGS sequence"/>
</dbReference>
<dbReference type="Gene3D" id="3.80.10.10">
    <property type="entry name" value="Ribonuclease Inhibitor"/>
    <property type="match status" value="1"/>
</dbReference>
<dbReference type="PANTHER" id="PTHR20933:SF4">
    <property type="entry name" value="F-BOX INVOLVED IN POLYQ PATHOGENESIS, ISOFORM A"/>
    <property type="match status" value="1"/>
</dbReference>
<accession>A0AAD7Z6J9</accession>
<name>A0AAD7Z6J9_DIPPU</name>
<protein>
    <recommendedName>
        <fullName evidence="1">F-box domain-containing protein</fullName>
    </recommendedName>
</protein>
<dbReference type="InterPro" id="IPR001810">
    <property type="entry name" value="F-box_dom"/>
</dbReference>
<reference evidence="2" key="2">
    <citation type="submission" date="2023-05" db="EMBL/GenBank/DDBJ databases">
        <authorList>
            <person name="Fouks B."/>
        </authorList>
    </citation>
    <scope>NUCLEOTIDE SEQUENCE</scope>
    <source>
        <strain evidence="2">Stay&amp;Tobe</strain>
        <tissue evidence="2">Testes</tissue>
    </source>
</reference>
<dbReference type="SMART" id="SM00256">
    <property type="entry name" value="FBOX"/>
    <property type="match status" value="1"/>
</dbReference>
<dbReference type="Gene3D" id="1.20.1280.50">
    <property type="match status" value="1"/>
</dbReference>
<gene>
    <name evidence="2" type="ORF">L9F63_008197</name>
</gene>
<keyword evidence="3" id="KW-1185">Reference proteome</keyword>
<evidence type="ECO:0000259" key="1">
    <source>
        <dbReference type="PROSITE" id="PS50181"/>
    </source>
</evidence>
<dbReference type="FunFam" id="1.20.1280.50:FF:000005">
    <property type="entry name" value="F-box/LRR-repeat protein 3 isoform X1"/>
    <property type="match status" value="1"/>
</dbReference>
<evidence type="ECO:0000313" key="2">
    <source>
        <dbReference type="EMBL" id="KAJ9574665.1"/>
    </source>
</evidence>
<dbReference type="GO" id="GO:0031398">
    <property type="term" value="P:positive regulation of protein ubiquitination"/>
    <property type="evidence" value="ECO:0007669"/>
    <property type="project" value="TreeGrafter"/>
</dbReference>
<organism evidence="2 3">
    <name type="scientific">Diploptera punctata</name>
    <name type="common">Pacific beetle cockroach</name>
    <dbReference type="NCBI Taxonomy" id="6984"/>
    <lineage>
        <taxon>Eukaryota</taxon>
        <taxon>Metazoa</taxon>
        <taxon>Ecdysozoa</taxon>
        <taxon>Arthropoda</taxon>
        <taxon>Hexapoda</taxon>
        <taxon>Insecta</taxon>
        <taxon>Pterygota</taxon>
        <taxon>Neoptera</taxon>
        <taxon>Polyneoptera</taxon>
        <taxon>Dictyoptera</taxon>
        <taxon>Blattodea</taxon>
        <taxon>Blaberoidea</taxon>
        <taxon>Blaberidae</taxon>
        <taxon>Diplopterinae</taxon>
        <taxon>Diploptera</taxon>
    </lineage>
</organism>
<dbReference type="Pfam" id="PF12937">
    <property type="entry name" value="F-box-like"/>
    <property type="match status" value="1"/>
</dbReference>
<dbReference type="PROSITE" id="PS50181">
    <property type="entry name" value="FBOX"/>
    <property type="match status" value="1"/>
</dbReference>